<dbReference type="CDD" id="cd18657">
    <property type="entry name" value="CSD_Swi6"/>
    <property type="match status" value="1"/>
</dbReference>
<dbReference type="InterPro" id="IPR023779">
    <property type="entry name" value="Chromodomain_CS"/>
</dbReference>
<dbReference type="Pfam" id="PF01393">
    <property type="entry name" value="Chromo_shadow"/>
    <property type="match status" value="1"/>
</dbReference>
<feature type="region of interest" description="Disordered" evidence="4">
    <location>
        <begin position="22"/>
        <end position="89"/>
    </location>
</feature>
<dbReference type="PROSITE" id="PS50013">
    <property type="entry name" value="CHROMO_2"/>
    <property type="match status" value="1"/>
</dbReference>
<dbReference type="InterPro" id="IPR051219">
    <property type="entry name" value="Heterochromatin_chromo-domain"/>
</dbReference>
<dbReference type="GO" id="GO:0000792">
    <property type="term" value="C:heterochromatin"/>
    <property type="evidence" value="ECO:0007669"/>
    <property type="project" value="UniProtKB-ARBA"/>
</dbReference>
<dbReference type="PROSITE" id="PS00598">
    <property type="entry name" value="CHROMO_1"/>
    <property type="match status" value="1"/>
</dbReference>
<dbReference type="PANTHER" id="PTHR22812">
    <property type="entry name" value="CHROMOBOX PROTEIN"/>
    <property type="match status" value="1"/>
</dbReference>
<dbReference type="InterPro" id="IPR023780">
    <property type="entry name" value="Chromo_domain"/>
</dbReference>
<sequence>MAQLLSGTAHLSVASAYKYPALSDSEASDSEPQIPTARSSRSSRSAFDNAPSVPSDDEVEAEPQPVTANGGSEVDEDEDEDDEDLEEDVYIVEAIKNHMIDDDGSLRFQVKWEGYESKKDLTWEPEENLEESAQEILDAYFKKFGGRQNIFEQTEKASRGKKRGRGGSNSAGTSAKRSKKNGTHPVDSAPPAAAKVWQPPAGSWEDEIETIDACEDEGSGKLVVYLIWKNGKKTKHETPVIYKKCPQKMLQFYERHVKIIRDDVKM</sequence>
<dbReference type="EMBL" id="LSBJ02000001">
    <property type="protein sequence ID" value="OAQ73912.1"/>
    <property type="molecule type" value="Genomic_DNA"/>
</dbReference>
<dbReference type="SMART" id="SM00300">
    <property type="entry name" value="ChSh"/>
    <property type="match status" value="1"/>
</dbReference>
<accession>A0A179G7Y4</accession>
<feature type="region of interest" description="Disordered" evidence="4">
    <location>
        <begin position="152"/>
        <end position="201"/>
    </location>
</feature>
<dbReference type="GO" id="GO:0006338">
    <property type="term" value="P:chromatin remodeling"/>
    <property type="evidence" value="ECO:0007669"/>
    <property type="project" value="UniProtKB-ARBA"/>
</dbReference>
<evidence type="ECO:0000256" key="3">
    <source>
        <dbReference type="ARBA" id="ARBA00023242"/>
    </source>
</evidence>
<keyword evidence="7" id="KW-1185">Reference proteome</keyword>
<gene>
    <name evidence="6" type="ORF">VFPPC_15383</name>
</gene>
<keyword evidence="3" id="KW-0539">Nucleus</keyword>
<feature type="domain" description="Chromo" evidence="5">
    <location>
        <begin position="90"/>
        <end position="152"/>
    </location>
</feature>
<evidence type="ECO:0000256" key="1">
    <source>
        <dbReference type="ARBA" id="ARBA00004123"/>
    </source>
</evidence>
<evidence type="ECO:0000259" key="5">
    <source>
        <dbReference type="PROSITE" id="PS50013"/>
    </source>
</evidence>
<dbReference type="Gene3D" id="2.40.50.40">
    <property type="match status" value="2"/>
</dbReference>
<feature type="compositionally biased region" description="Acidic residues" evidence="4">
    <location>
        <begin position="73"/>
        <end position="89"/>
    </location>
</feature>
<dbReference type="Proteomes" id="UP000078397">
    <property type="component" value="Unassembled WGS sequence"/>
</dbReference>
<dbReference type="STRING" id="1380566.A0A179G7Y4"/>
<comment type="caution">
    <text evidence="6">The sequence shown here is derived from an EMBL/GenBank/DDBJ whole genome shotgun (WGS) entry which is preliminary data.</text>
</comment>
<dbReference type="InterPro" id="IPR000953">
    <property type="entry name" value="Chromo/chromo_shadow_dom"/>
</dbReference>
<protein>
    <submittedName>
        <fullName evidence="6">Chromo domain-containing protein</fullName>
    </submittedName>
</protein>
<dbReference type="GO" id="GO:0005634">
    <property type="term" value="C:nucleus"/>
    <property type="evidence" value="ECO:0007669"/>
    <property type="project" value="UniProtKB-SubCell"/>
</dbReference>
<dbReference type="SUPFAM" id="SSF54160">
    <property type="entry name" value="Chromo domain-like"/>
    <property type="match status" value="2"/>
</dbReference>
<proteinExistence type="predicted"/>
<dbReference type="Pfam" id="PF00385">
    <property type="entry name" value="Chromo"/>
    <property type="match status" value="1"/>
</dbReference>
<dbReference type="SMART" id="SM00298">
    <property type="entry name" value="CHROMO"/>
    <property type="match status" value="1"/>
</dbReference>
<dbReference type="AlphaFoldDB" id="A0A179G7Y4"/>
<dbReference type="OrthoDB" id="433924at2759"/>
<evidence type="ECO:0000313" key="6">
    <source>
        <dbReference type="EMBL" id="OAQ73912.1"/>
    </source>
</evidence>
<dbReference type="InterPro" id="IPR008251">
    <property type="entry name" value="Chromo_shadow_dom"/>
</dbReference>
<reference evidence="6 7" key="1">
    <citation type="journal article" date="2016" name="PLoS Pathog.">
        <title>Biosynthesis of antibiotic leucinostatins in bio-control fungus Purpureocillium lilacinum and their inhibition on phytophthora revealed by genome mining.</title>
        <authorList>
            <person name="Wang G."/>
            <person name="Liu Z."/>
            <person name="Lin R."/>
            <person name="Li E."/>
            <person name="Mao Z."/>
            <person name="Ling J."/>
            <person name="Yang Y."/>
            <person name="Yin W.B."/>
            <person name="Xie B."/>
        </authorList>
    </citation>
    <scope>NUCLEOTIDE SEQUENCE [LARGE SCALE GENOMIC DNA]</scope>
    <source>
        <strain evidence="6">170</strain>
    </source>
</reference>
<evidence type="ECO:0000313" key="7">
    <source>
        <dbReference type="Proteomes" id="UP000078397"/>
    </source>
</evidence>
<dbReference type="KEGG" id="pchm:VFPPC_15383"/>
<dbReference type="GeneID" id="28857130"/>
<name>A0A179G7Y4_METCM</name>
<evidence type="ECO:0000256" key="4">
    <source>
        <dbReference type="SAM" id="MobiDB-lite"/>
    </source>
</evidence>
<dbReference type="CDD" id="cd00024">
    <property type="entry name" value="CD_CSD"/>
    <property type="match status" value="1"/>
</dbReference>
<evidence type="ECO:0000256" key="2">
    <source>
        <dbReference type="ARBA" id="ARBA00011353"/>
    </source>
</evidence>
<comment type="subunit">
    <text evidence="2">Component of the NuA4 histone acetyltransferase complex.</text>
</comment>
<dbReference type="RefSeq" id="XP_018149995.1">
    <property type="nucleotide sequence ID" value="XM_018293136.1"/>
</dbReference>
<dbReference type="InterPro" id="IPR016197">
    <property type="entry name" value="Chromo-like_dom_sf"/>
</dbReference>
<comment type="subcellular location">
    <subcellularLocation>
        <location evidence="1">Nucleus</location>
    </subcellularLocation>
</comment>
<organism evidence="6 7">
    <name type="scientific">Pochonia chlamydosporia 170</name>
    <dbReference type="NCBI Taxonomy" id="1380566"/>
    <lineage>
        <taxon>Eukaryota</taxon>
        <taxon>Fungi</taxon>
        <taxon>Dikarya</taxon>
        <taxon>Ascomycota</taxon>
        <taxon>Pezizomycotina</taxon>
        <taxon>Sordariomycetes</taxon>
        <taxon>Hypocreomycetidae</taxon>
        <taxon>Hypocreales</taxon>
        <taxon>Clavicipitaceae</taxon>
        <taxon>Pochonia</taxon>
    </lineage>
</organism>